<keyword evidence="4 6" id="KW-0862">Zinc</keyword>
<dbReference type="SUPFAM" id="SSF50129">
    <property type="entry name" value="GroES-like"/>
    <property type="match status" value="1"/>
</dbReference>
<evidence type="ECO:0000256" key="6">
    <source>
        <dbReference type="RuleBase" id="RU361277"/>
    </source>
</evidence>
<evidence type="ECO:0000256" key="2">
    <source>
        <dbReference type="ARBA" id="ARBA00008072"/>
    </source>
</evidence>
<keyword evidence="5" id="KW-0560">Oxidoreductase</keyword>
<accession>A0ABP6M6F2</accession>
<comment type="similarity">
    <text evidence="2 6">Belongs to the zinc-containing alcohol dehydrogenase family.</text>
</comment>
<evidence type="ECO:0000313" key="9">
    <source>
        <dbReference type="Proteomes" id="UP001500236"/>
    </source>
</evidence>
<dbReference type="InterPro" id="IPR020843">
    <property type="entry name" value="ER"/>
</dbReference>
<dbReference type="Pfam" id="PF08240">
    <property type="entry name" value="ADH_N"/>
    <property type="match status" value="1"/>
</dbReference>
<evidence type="ECO:0000313" key="8">
    <source>
        <dbReference type="EMBL" id="GAA3075522.1"/>
    </source>
</evidence>
<dbReference type="InterPro" id="IPR002328">
    <property type="entry name" value="ADH_Zn_CS"/>
</dbReference>
<feature type="domain" description="Enoyl reductase (ER)" evidence="7">
    <location>
        <begin position="22"/>
        <end position="343"/>
    </location>
</feature>
<keyword evidence="9" id="KW-1185">Reference proteome</keyword>
<evidence type="ECO:0000256" key="3">
    <source>
        <dbReference type="ARBA" id="ARBA00022723"/>
    </source>
</evidence>
<dbReference type="InterPro" id="IPR013149">
    <property type="entry name" value="ADH-like_C"/>
</dbReference>
<dbReference type="Pfam" id="PF00107">
    <property type="entry name" value="ADH_zinc_N"/>
    <property type="match status" value="1"/>
</dbReference>
<dbReference type="Gene3D" id="3.40.50.720">
    <property type="entry name" value="NAD(P)-binding Rossmann-like Domain"/>
    <property type="match status" value="1"/>
</dbReference>
<dbReference type="PROSITE" id="PS00059">
    <property type="entry name" value="ADH_ZINC"/>
    <property type="match status" value="1"/>
</dbReference>
<evidence type="ECO:0000256" key="1">
    <source>
        <dbReference type="ARBA" id="ARBA00001947"/>
    </source>
</evidence>
<comment type="cofactor">
    <cofactor evidence="1 6">
        <name>Zn(2+)</name>
        <dbReference type="ChEBI" id="CHEBI:29105"/>
    </cofactor>
</comment>
<proteinExistence type="inferred from homology"/>
<sequence length="347" mass="36156">MTTTPARPAAGISGSNPAAVLHAVHDVRIEDRSVPQPAPHEVLVEIGAVGICGSDVHYYEHGRIGDFVLTSPMVIGHESAGRVVGVGEDVDPGRVGELVALEPGIPCKACEQCRQGRYNLCPDVQFFATPPVDGSIARFVTLDAAFAHPAPENLDAEQAAMAEPVSVGVWACRKAGVSVGDRVLITGAGPVGLFAAQAARAFGARSVTLTDLNPHRLAVADDLGFQTVPGGAELEAEYDVLFECSGAAPAFAAGVRALARAGRAVVVGMGAETLPLEVFALQGRELTISGVFRYANCYPAALELISREAVDVRLVITHRFGLEQTEEALTLAGRDPQALKAVVLPGS</sequence>
<dbReference type="CDD" id="cd05285">
    <property type="entry name" value="sorbitol_DH"/>
    <property type="match status" value="1"/>
</dbReference>
<keyword evidence="3 6" id="KW-0479">Metal-binding</keyword>
<dbReference type="SUPFAM" id="SSF51735">
    <property type="entry name" value="NAD(P)-binding Rossmann-fold domains"/>
    <property type="match status" value="1"/>
</dbReference>
<comment type="caution">
    <text evidence="8">The sequence shown here is derived from an EMBL/GenBank/DDBJ whole genome shotgun (WGS) entry which is preliminary data.</text>
</comment>
<dbReference type="SMART" id="SM00829">
    <property type="entry name" value="PKS_ER"/>
    <property type="match status" value="1"/>
</dbReference>
<organism evidence="8 9">
    <name type="scientific">Nesterenkonia aethiopica</name>
    <dbReference type="NCBI Taxonomy" id="269144"/>
    <lineage>
        <taxon>Bacteria</taxon>
        <taxon>Bacillati</taxon>
        <taxon>Actinomycetota</taxon>
        <taxon>Actinomycetes</taxon>
        <taxon>Micrococcales</taxon>
        <taxon>Micrococcaceae</taxon>
        <taxon>Nesterenkonia</taxon>
    </lineage>
</organism>
<evidence type="ECO:0000256" key="5">
    <source>
        <dbReference type="ARBA" id="ARBA00023002"/>
    </source>
</evidence>
<dbReference type="RefSeq" id="WP_344684871.1">
    <property type="nucleotide sequence ID" value="NZ_BAAAVT010000026.1"/>
</dbReference>
<dbReference type="InterPro" id="IPR013154">
    <property type="entry name" value="ADH-like_N"/>
</dbReference>
<gene>
    <name evidence="8" type="ORF">GCM10010529_29060</name>
</gene>
<dbReference type="PANTHER" id="PTHR43161">
    <property type="entry name" value="SORBITOL DEHYDROGENASE"/>
    <property type="match status" value="1"/>
</dbReference>
<dbReference type="Gene3D" id="3.90.180.10">
    <property type="entry name" value="Medium-chain alcohol dehydrogenases, catalytic domain"/>
    <property type="match status" value="1"/>
</dbReference>
<dbReference type="EMBL" id="BAAAVT010000026">
    <property type="protein sequence ID" value="GAA3075522.1"/>
    <property type="molecule type" value="Genomic_DNA"/>
</dbReference>
<protein>
    <submittedName>
        <fullName evidence="8">NAD(P)-dependent alcohol dehydrogenase</fullName>
    </submittedName>
</protein>
<dbReference type="InterPro" id="IPR045306">
    <property type="entry name" value="SDH-like"/>
</dbReference>
<name>A0ABP6M6F2_9MICC</name>
<dbReference type="PANTHER" id="PTHR43161:SF9">
    <property type="entry name" value="SORBITOL DEHYDROGENASE"/>
    <property type="match status" value="1"/>
</dbReference>
<reference evidence="9" key="1">
    <citation type="journal article" date="2019" name="Int. J. Syst. Evol. Microbiol.">
        <title>The Global Catalogue of Microorganisms (GCM) 10K type strain sequencing project: providing services to taxonomists for standard genome sequencing and annotation.</title>
        <authorList>
            <consortium name="The Broad Institute Genomics Platform"/>
            <consortium name="The Broad Institute Genome Sequencing Center for Infectious Disease"/>
            <person name="Wu L."/>
            <person name="Ma J."/>
        </authorList>
    </citation>
    <scope>NUCLEOTIDE SEQUENCE [LARGE SCALE GENOMIC DNA]</scope>
    <source>
        <strain evidence="9">JCM 14309</strain>
    </source>
</reference>
<dbReference type="Proteomes" id="UP001500236">
    <property type="component" value="Unassembled WGS sequence"/>
</dbReference>
<evidence type="ECO:0000256" key="4">
    <source>
        <dbReference type="ARBA" id="ARBA00022833"/>
    </source>
</evidence>
<dbReference type="InterPro" id="IPR036291">
    <property type="entry name" value="NAD(P)-bd_dom_sf"/>
</dbReference>
<dbReference type="InterPro" id="IPR011032">
    <property type="entry name" value="GroES-like_sf"/>
</dbReference>
<evidence type="ECO:0000259" key="7">
    <source>
        <dbReference type="SMART" id="SM00829"/>
    </source>
</evidence>